<protein>
    <submittedName>
        <fullName evidence="1">Uncharacterized protein</fullName>
    </submittedName>
</protein>
<name>A0ABD2BHH0_VESSQ</name>
<evidence type="ECO:0000313" key="2">
    <source>
        <dbReference type="Proteomes" id="UP001607302"/>
    </source>
</evidence>
<accession>A0ABD2BHH0</accession>
<proteinExistence type="predicted"/>
<evidence type="ECO:0000313" key="1">
    <source>
        <dbReference type="EMBL" id="KAL2732199.1"/>
    </source>
</evidence>
<dbReference type="AlphaFoldDB" id="A0ABD2BHH0"/>
<comment type="caution">
    <text evidence="1">The sequence shown here is derived from an EMBL/GenBank/DDBJ whole genome shotgun (WGS) entry which is preliminary data.</text>
</comment>
<sequence length="78" mass="8923">MSRNQIRSNLSIIVGPSAAAKIMGFIHYSKILRETPSITWWKRIWSSCSSTIRLDLQLSSKSSNSSAVDWKYFEDEDP</sequence>
<gene>
    <name evidence="1" type="ORF">V1478_004269</name>
</gene>
<reference evidence="1 2" key="1">
    <citation type="journal article" date="2024" name="Ann. Entomol. Soc. Am.">
        <title>Genomic analyses of the southern and eastern yellowjacket wasps (Hymenoptera: Vespidae) reveal evolutionary signatures of social life.</title>
        <authorList>
            <person name="Catto M.A."/>
            <person name="Caine P.B."/>
            <person name="Orr S.E."/>
            <person name="Hunt B.G."/>
            <person name="Goodisman M.A.D."/>
        </authorList>
    </citation>
    <scope>NUCLEOTIDE SEQUENCE [LARGE SCALE GENOMIC DNA]</scope>
    <source>
        <strain evidence="1">233</strain>
        <tissue evidence="1">Head and thorax</tissue>
    </source>
</reference>
<organism evidence="1 2">
    <name type="scientific">Vespula squamosa</name>
    <name type="common">Southern yellow jacket</name>
    <name type="synonym">Wasp</name>
    <dbReference type="NCBI Taxonomy" id="30214"/>
    <lineage>
        <taxon>Eukaryota</taxon>
        <taxon>Metazoa</taxon>
        <taxon>Ecdysozoa</taxon>
        <taxon>Arthropoda</taxon>
        <taxon>Hexapoda</taxon>
        <taxon>Insecta</taxon>
        <taxon>Pterygota</taxon>
        <taxon>Neoptera</taxon>
        <taxon>Endopterygota</taxon>
        <taxon>Hymenoptera</taxon>
        <taxon>Apocrita</taxon>
        <taxon>Aculeata</taxon>
        <taxon>Vespoidea</taxon>
        <taxon>Vespidae</taxon>
        <taxon>Vespinae</taxon>
        <taxon>Vespula</taxon>
    </lineage>
</organism>
<keyword evidence="2" id="KW-1185">Reference proteome</keyword>
<dbReference type="EMBL" id="JAUDFV010000089">
    <property type="protein sequence ID" value="KAL2732199.1"/>
    <property type="molecule type" value="Genomic_DNA"/>
</dbReference>
<dbReference type="Proteomes" id="UP001607302">
    <property type="component" value="Unassembled WGS sequence"/>
</dbReference>